<reference evidence="1 2" key="1">
    <citation type="submission" date="2019-08" db="EMBL/GenBank/DDBJ databases">
        <title>A chromosome-level genome assembly, high-density linkage maps, and genome scans reveal the genomic architecture of hybrid incompatibilities underlying speciation via character displacement in darters (Percidae: Etheostominae).</title>
        <authorList>
            <person name="Moran R.L."/>
            <person name="Catchen J.M."/>
            <person name="Fuller R.C."/>
        </authorList>
    </citation>
    <scope>NUCLEOTIDE SEQUENCE [LARGE SCALE GENOMIC DNA]</scope>
    <source>
        <strain evidence="1">EspeVRDwgs_2016</strain>
        <tissue evidence="1">Muscle</tissue>
    </source>
</reference>
<comment type="caution">
    <text evidence="1">The sequence shown here is derived from an EMBL/GenBank/DDBJ whole genome shotgun (WGS) entry which is preliminary data.</text>
</comment>
<name>A0A5J5CI60_9PERO</name>
<gene>
    <name evidence="1" type="ORF">FQN60_002958</name>
</gene>
<accession>A0A5J5CI60</accession>
<evidence type="ECO:0000313" key="1">
    <source>
        <dbReference type="EMBL" id="KAA8581377.1"/>
    </source>
</evidence>
<dbReference type="AlphaFoldDB" id="A0A5J5CI60"/>
<proteinExistence type="predicted"/>
<sequence>MGCVSLPSLQSFHSGSTVSVCVSSPCLQGAR</sequence>
<keyword evidence="2" id="KW-1185">Reference proteome</keyword>
<evidence type="ECO:0000313" key="2">
    <source>
        <dbReference type="Proteomes" id="UP000327493"/>
    </source>
</evidence>
<protein>
    <submittedName>
        <fullName evidence="1">Uncharacterized protein</fullName>
    </submittedName>
</protein>
<dbReference type="EMBL" id="VOFY01000021">
    <property type="protein sequence ID" value="KAA8581377.1"/>
    <property type="molecule type" value="Genomic_DNA"/>
</dbReference>
<organism evidence="1 2">
    <name type="scientific">Etheostoma spectabile</name>
    <name type="common">orangethroat darter</name>
    <dbReference type="NCBI Taxonomy" id="54343"/>
    <lineage>
        <taxon>Eukaryota</taxon>
        <taxon>Metazoa</taxon>
        <taxon>Chordata</taxon>
        <taxon>Craniata</taxon>
        <taxon>Vertebrata</taxon>
        <taxon>Euteleostomi</taxon>
        <taxon>Actinopterygii</taxon>
        <taxon>Neopterygii</taxon>
        <taxon>Teleostei</taxon>
        <taxon>Neoteleostei</taxon>
        <taxon>Acanthomorphata</taxon>
        <taxon>Eupercaria</taxon>
        <taxon>Perciformes</taxon>
        <taxon>Percoidei</taxon>
        <taxon>Percidae</taxon>
        <taxon>Etheostomatinae</taxon>
        <taxon>Etheostoma</taxon>
    </lineage>
</organism>
<dbReference type="Proteomes" id="UP000327493">
    <property type="component" value="Chromosome 21"/>
</dbReference>
<feature type="non-terminal residue" evidence="1">
    <location>
        <position position="31"/>
    </location>
</feature>